<sequence length="634" mass="71298">MPLSNQRGVRSPERPVVPNVTAISSTEVRITWCRVNSNKVEIDHYELYIDTQLEYSGIDVIYVAKRLKPWSWYEVKLRACGFSPASCSPFSRPALVKTMQDASSTASLHEFDLPLGDNTTNTVTQSGVNILQTIVVPTYTFILGMIAGILAISFILTWSFVSFCNALVIRVAHLFVPRYLQCMDVSGGSTFELPQHITTARKDEYSTVASMKEKHSDHDNFLNHGNLPFLLQVPPLDESKYLEIPTPSKLENHHEPNSVVLCDAEVILPMPRGQQDRHCLTQSQVQNEKNGMLFLDDFYSADNGRERQSVISMDFVSLGQCNESRASGYLENDVKPVKDAAMVPLKDDDLMHSKRQEETESCRDKNLNHFCDGGLSDMSQTSVLETPLCPSLSEHAGEILHVSNKALASEYAQMSDMQSYSSDEELISVGSSQSSLFSSDRIIVAIDNSNIYIGAQECASLVNAGDRKRHVRVKLQNLVKILEKERLKVRGFACGSSPPATEHVWDVYRRLGYIVDLEERRGRDEQRVDEGLHLWIYKALCELSPGVLVLATGDGMKGKSECDTSFPRCAVTALERGWTVELYSWKHSLSSEWIKLSKKYPDRLTIDYLDKYVNYITFVDGKNGRKCSQFPAEK</sequence>
<dbReference type="EMBL" id="JARQWQ010000036">
    <property type="protein sequence ID" value="KAK2560420.1"/>
    <property type="molecule type" value="Genomic_DNA"/>
</dbReference>
<evidence type="ECO:0000256" key="1">
    <source>
        <dbReference type="SAM" id="Phobius"/>
    </source>
</evidence>
<evidence type="ECO:0000259" key="2">
    <source>
        <dbReference type="PROSITE" id="PS50853"/>
    </source>
</evidence>
<organism evidence="3 4">
    <name type="scientific">Acropora cervicornis</name>
    <name type="common">Staghorn coral</name>
    <dbReference type="NCBI Taxonomy" id="6130"/>
    <lineage>
        <taxon>Eukaryota</taxon>
        <taxon>Metazoa</taxon>
        <taxon>Cnidaria</taxon>
        <taxon>Anthozoa</taxon>
        <taxon>Hexacorallia</taxon>
        <taxon>Scleractinia</taxon>
        <taxon>Astrocoeniina</taxon>
        <taxon>Acroporidae</taxon>
        <taxon>Acropora</taxon>
    </lineage>
</organism>
<comment type="caution">
    <text evidence="3">The sequence shown here is derived from an EMBL/GenBank/DDBJ whole genome shotgun (WGS) entry which is preliminary data.</text>
</comment>
<dbReference type="Proteomes" id="UP001249851">
    <property type="component" value="Unassembled WGS sequence"/>
</dbReference>
<dbReference type="InterPro" id="IPR003961">
    <property type="entry name" value="FN3_dom"/>
</dbReference>
<dbReference type="AlphaFoldDB" id="A0AAD9V4I0"/>
<keyword evidence="1" id="KW-0472">Membrane</keyword>
<evidence type="ECO:0000313" key="4">
    <source>
        <dbReference type="Proteomes" id="UP001249851"/>
    </source>
</evidence>
<dbReference type="Gene3D" id="2.60.40.10">
    <property type="entry name" value="Immunoglobulins"/>
    <property type="match status" value="1"/>
</dbReference>
<gene>
    <name evidence="3" type="ORF">P5673_016764</name>
</gene>
<dbReference type="CDD" id="cd00063">
    <property type="entry name" value="FN3"/>
    <property type="match status" value="1"/>
</dbReference>
<keyword evidence="4" id="KW-1185">Reference proteome</keyword>
<name>A0AAD9V4I0_ACRCE</name>
<feature type="transmembrane region" description="Helical" evidence="1">
    <location>
        <begin position="139"/>
        <end position="161"/>
    </location>
</feature>
<feature type="domain" description="Fibronectin type-III" evidence="2">
    <location>
        <begin position="14"/>
        <end position="101"/>
    </location>
</feature>
<dbReference type="InterPro" id="IPR013783">
    <property type="entry name" value="Ig-like_fold"/>
</dbReference>
<dbReference type="CDD" id="cd18724">
    <property type="entry name" value="PIN_LabA-like"/>
    <property type="match status" value="1"/>
</dbReference>
<keyword evidence="1" id="KW-1133">Transmembrane helix</keyword>
<protein>
    <recommendedName>
        <fullName evidence="2">Fibronectin type-III domain-containing protein</fullName>
    </recommendedName>
</protein>
<reference evidence="3" key="1">
    <citation type="journal article" date="2023" name="G3 (Bethesda)">
        <title>Whole genome assembly and annotation of the endangered Caribbean coral Acropora cervicornis.</title>
        <authorList>
            <person name="Selwyn J.D."/>
            <person name="Vollmer S.V."/>
        </authorList>
    </citation>
    <scope>NUCLEOTIDE SEQUENCE</scope>
    <source>
        <strain evidence="3">K2</strain>
    </source>
</reference>
<dbReference type="SUPFAM" id="SSF49265">
    <property type="entry name" value="Fibronectin type III"/>
    <property type="match status" value="1"/>
</dbReference>
<dbReference type="PROSITE" id="PS50853">
    <property type="entry name" value="FN3"/>
    <property type="match status" value="1"/>
</dbReference>
<dbReference type="SMART" id="SM00060">
    <property type="entry name" value="FN3"/>
    <property type="match status" value="1"/>
</dbReference>
<accession>A0AAD9V4I0</accession>
<evidence type="ECO:0000313" key="3">
    <source>
        <dbReference type="EMBL" id="KAK2560420.1"/>
    </source>
</evidence>
<keyword evidence="1" id="KW-0812">Transmembrane</keyword>
<reference evidence="3" key="2">
    <citation type="journal article" date="2023" name="Science">
        <title>Genomic signatures of disease resistance in endangered staghorn corals.</title>
        <authorList>
            <person name="Vollmer S.V."/>
            <person name="Selwyn J.D."/>
            <person name="Despard B.A."/>
            <person name="Roesel C.L."/>
        </authorList>
    </citation>
    <scope>NUCLEOTIDE SEQUENCE</scope>
    <source>
        <strain evidence="3">K2</strain>
    </source>
</reference>
<dbReference type="InterPro" id="IPR036116">
    <property type="entry name" value="FN3_sf"/>
</dbReference>
<dbReference type="Gene3D" id="3.40.50.1010">
    <property type="entry name" value="5'-nuclease"/>
    <property type="match status" value="1"/>
</dbReference>
<proteinExistence type="predicted"/>